<dbReference type="InterPro" id="IPR036388">
    <property type="entry name" value="WH-like_DNA-bd_sf"/>
</dbReference>
<evidence type="ECO:0000256" key="4">
    <source>
        <dbReference type="ARBA" id="ARBA00023125"/>
    </source>
</evidence>
<evidence type="ECO:0000256" key="3">
    <source>
        <dbReference type="ARBA" id="ARBA00023082"/>
    </source>
</evidence>
<dbReference type="GO" id="GO:0006352">
    <property type="term" value="P:DNA-templated transcription initiation"/>
    <property type="evidence" value="ECO:0007669"/>
    <property type="project" value="InterPro"/>
</dbReference>
<proteinExistence type="inferred from homology"/>
<feature type="compositionally biased region" description="Basic residues" evidence="7">
    <location>
        <begin position="258"/>
        <end position="267"/>
    </location>
</feature>
<feature type="non-terminal residue" evidence="10">
    <location>
        <position position="290"/>
    </location>
</feature>
<dbReference type="Gene3D" id="1.10.1740.10">
    <property type="match status" value="1"/>
</dbReference>
<feature type="domain" description="RNA polymerase sigma-70 region 2" evidence="8">
    <location>
        <begin position="45"/>
        <end position="109"/>
    </location>
</feature>
<evidence type="ECO:0000313" key="11">
    <source>
        <dbReference type="Proteomes" id="UP000010411"/>
    </source>
</evidence>
<evidence type="ECO:0000256" key="2">
    <source>
        <dbReference type="ARBA" id="ARBA00023015"/>
    </source>
</evidence>
<name>L1L742_9ACTN</name>
<dbReference type="SUPFAM" id="SSF88946">
    <property type="entry name" value="Sigma2 domain of RNA polymerase sigma factors"/>
    <property type="match status" value="1"/>
</dbReference>
<accession>L1L742</accession>
<dbReference type="GO" id="GO:0006950">
    <property type="term" value="P:response to stress"/>
    <property type="evidence" value="ECO:0007669"/>
    <property type="project" value="UniProtKB-ARBA"/>
</dbReference>
<feature type="region of interest" description="Disordered" evidence="7">
    <location>
        <begin position="211"/>
        <end position="230"/>
    </location>
</feature>
<keyword evidence="11" id="KW-1185">Reference proteome</keyword>
<keyword evidence="5 6" id="KW-0804">Transcription</keyword>
<dbReference type="Pfam" id="PF04542">
    <property type="entry name" value="Sigma70_r2"/>
    <property type="match status" value="1"/>
</dbReference>
<feature type="compositionally biased region" description="Basic and acidic residues" evidence="7">
    <location>
        <begin position="268"/>
        <end position="277"/>
    </location>
</feature>
<dbReference type="Pfam" id="PF08281">
    <property type="entry name" value="Sigma70_r4_2"/>
    <property type="match status" value="1"/>
</dbReference>
<dbReference type="InterPro" id="IPR007627">
    <property type="entry name" value="RNA_pol_sigma70_r2"/>
</dbReference>
<protein>
    <recommendedName>
        <fullName evidence="6">RNA polymerase sigma factor</fullName>
    </recommendedName>
</protein>
<evidence type="ECO:0000259" key="9">
    <source>
        <dbReference type="Pfam" id="PF08281"/>
    </source>
</evidence>
<feature type="compositionally biased region" description="Low complexity" evidence="7">
    <location>
        <begin position="1"/>
        <end position="10"/>
    </location>
</feature>
<evidence type="ECO:0000256" key="6">
    <source>
        <dbReference type="RuleBase" id="RU000716"/>
    </source>
</evidence>
<dbReference type="Gene3D" id="1.10.10.10">
    <property type="entry name" value="Winged helix-like DNA-binding domain superfamily/Winged helix DNA-binding domain"/>
    <property type="match status" value="1"/>
</dbReference>
<dbReference type="AlphaFoldDB" id="L1L742"/>
<sequence length="290" mass="31423">MITPTTSAPASPAPAPSPSVSTDESITAWALAARGGDPEAVELFVGALHHDVQRFVAHLCADPQVVDDLAQDTFLRALGSLHRFEGRCSARTWLLSIARRAVIDSFRYAAVRPRAADVADWRLAVERAQPQGLPGFDDGVALVDLLGALPDERREAFVLTQVVGVSYEDAARLIGCPVGTVRSRVARARATLVELVVAAEGESAVVWSPSGSPRAGRCPSMPRPVSRQASRCPSTSCTCWRSPPGWAVWRRCSWRCSGRRPTHRSRPRPYDASRESRSAACSYWPRPGST</sequence>
<keyword evidence="2 6" id="KW-0805">Transcription regulation</keyword>
<evidence type="ECO:0000313" key="10">
    <source>
        <dbReference type="EMBL" id="EKX68520.1"/>
    </source>
</evidence>
<feature type="region of interest" description="Disordered" evidence="7">
    <location>
        <begin position="1"/>
        <end position="21"/>
    </location>
</feature>
<comment type="similarity">
    <text evidence="1 6">Belongs to the sigma-70 factor family. ECF subfamily.</text>
</comment>
<keyword evidence="4 6" id="KW-0238">DNA-binding</keyword>
<dbReference type="GO" id="GO:0016987">
    <property type="term" value="F:sigma factor activity"/>
    <property type="evidence" value="ECO:0007669"/>
    <property type="project" value="UniProtKB-KW"/>
</dbReference>
<reference evidence="10 11" key="1">
    <citation type="submission" date="2012-11" db="EMBL/GenBank/DDBJ databases">
        <authorList>
            <person name="Huguet-Tapia J.C."/>
            <person name="Durkin A.S."/>
            <person name="Pettis G.S."/>
            <person name="Badger J.H."/>
        </authorList>
    </citation>
    <scope>NUCLEOTIDE SEQUENCE [LARGE SCALE GENOMIC DNA]</scope>
    <source>
        <strain evidence="10 11">91-03</strain>
    </source>
</reference>
<dbReference type="InterPro" id="IPR039425">
    <property type="entry name" value="RNA_pol_sigma-70-like"/>
</dbReference>
<dbReference type="PANTHER" id="PTHR43133">
    <property type="entry name" value="RNA POLYMERASE ECF-TYPE SIGMA FACTO"/>
    <property type="match status" value="1"/>
</dbReference>
<gene>
    <name evidence="10" type="ORF">STRIP9103_05387</name>
</gene>
<dbReference type="InterPro" id="IPR014284">
    <property type="entry name" value="RNA_pol_sigma-70_dom"/>
</dbReference>
<keyword evidence="3 6" id="KW-0731">Sigma factor</keyword>
<dbReference type="InterPro" id="IPR000838">
    <property type="entry name" value="RNA_pol_sigma70_ECF_CS"/>
</dbReference>
<feature type="region of interest" description="Disordered" evidence="7">
    <location>
        <begin position="258"/>
        <end position="290"/>
    </location>
</feature>
<dbReference type="PROSITE" id="PS01063">
    <property type="entry name" value="SIGMA70_ECF"/>
    <property type="match status" value="1"/>
</dbReference>
<dbReference type="EMBL" id="AEJC01000072">
    <property type="protein sequence ID" value="EKX68520.1"/>
    <property type="molecule type" value="Genomic_DNA"/>
</dbReference>
<feature type="domain" description="RNA polymerase sigma factor 70 region 4 type 2" evidence="9">
    <location>
        <begin position="141"/>
        <end position="192"/>
    </location>
</feature>
<evidence type="ECO:0000259" key="8">
    <source>
        <dbReference type="Pfam" id="PF04542"/>
    </source>
</evidence>
<dbReference type="CDD" id="cd06171">
    <property type="entry name" value="Sigma70_r4"/>
    <property type="match status" value="1"/>
</dbReference>
<dbReference type="Proteomes" id="UP000010411">
    <property type="component" value="Unassembled WGS sequence"/>
</dbReference>
<dbReference type="SUPFAM" id="SSF88659">
    <property type="entry name" value="Sigma3 and sigma4 domains of RNA polymerase sigma factors"/>
    <property type="match status" value="1"/>
</dbReference>
<dbReference type="InterPro" id="IPR013324">
    <property type="entry name" value="RNA_pol_sigma_r3/r4-like"/>
</dbReference>
<dbReference type="GO" id="GO:0003677">
    <property type="term" value="F:DNA binding"/>
    <property type="evidence" value="ECO:0007669"/>
    <property type="project" value="UniProtKB-KW"/>
</dbReference>
<comment type="caution">
    <text evidence="10">The sequence shown here is derived from an EMBL/GenBank/DDBJ whole genome shotgun (WGS) entry which is preliminary data.</text>
</comment>
<evidence type="ECO:0000256" key="1">
    <source>
        <dbReference type="ARBA" id="ARBA00010641"/>
    </source>
</evidence>
<evidence type="ECO:0000256" key="5">
    <source>
        <dbReference type="ARBA" id="ARBA00023163"/>
    </source>
</evidence>
<dbReference type="InterPro" id="IPR013249">
    <property type="entry name" value="RNA_pol_sigma70_r4_t2"/>
</dbReference>
<dbReference type="NCBIfam" id="TIGR02937">
    <property type="entry name" value="sigma70-ECF"/>
    <property type="match status" value="1"/>
</dbReference>
<organism evidence="10 11">
    <name type="scientific">Streptomyces ipomoeae 91-03</name>
    <dbReference type="NCBI Taxonomy" id="698759"/>
    <lineage>
        <taxon>Bacteria</taxon>
        <taxon>Bacillati</taxon>
        <taxon>Actinomycetota</taxon>
        <taxon>Actinomycetes</taxon>
        <taxon>Kitasatosporales</taxon>
        <taxon>Streptomycetaceae</taxon>
        <taxon>Streptomyces</taxon>
    </lineage>
</organism>
<dbReference type="InterPro" id="IPR013325">
    <property type="entry name" value="RNA_pol_sigma_r2"/>
</dbReference>
<dbReference type="PANTHER" id="PTHR43133:SF61">
    <property type="entry name" value="ECF RNA POLYMERASE SIGMA FACTOR SIGC"/>
    <property type="match status" value="1"/>
</dbReference>
<evidence type="ECO:0000256" key="7">
    <source>
        <dbReference type="SAM" id="MobiDB-lite"/>
    </source>
</evidence>